<evidence type="ECO:0000259" key="2">
    <source>
        <dbReference type="Pfam" id="PF00174"/>
    </source>
</evidence>
<accession>A0A844AJQ7</accession>
<evidence type="ECO:0000313" key="3">
    <source>
        <dbReference type="EMBL" id="MQY41265.1"/>
    </source>
</evidence>
<keyword evidence="1" id="KW-0732">Signal</keyword>
<gene>
    <name evidence="3" type="ORF">GG681_01300</name>
</gene>
<dbReference type="AlphaFoldDB" id="A0A844AJQ7"/>
<evidence type="ECO:0000313" key="4">
    <source>
        <dbReference type="Proteomes" id="UP000436694"/>
    </source>
</evidence>
<sequence length="166" mass="17600">MTAIFNTSAVMGVLLLAGVSAATAADDTILTVDITDEAGAVVGSHSFSLAELREMQTATFGTETIWTEGMQTFTGVPLSSLVAQFAVTGPVIEAVAINAYSVQIPTSDAVADGPMIAFERNGAAMSVRNKGPLWVVYPYDSNPDYQTEVVYSRSIWQLEKLIVSAE</sequence>
<comment type="caution">
    <text evidence="3">The sequence shown here is derived from an EMBL/GenBank/DDBJ whole genome shotgun (WGS) entry which is preliminary data.</text>
</comment>
<dbReference type="EMBL" id="WIXK01000001">
    <property type="protein sequence ID" value="MQY41265.1"/>
    <property type="molecule type" value="Genomic_DNA"/>
</dbReference>
<evidence type="ECO:0000256" key="1">
    <source>
        <dbReference type="SAM" id="SignalP"/>
    </source>
</evidence>
<protein>
    <submittedName>
        <fullName evidence="3">Molybdopterin-dependent oxidoreductase</fullName>
    </submittedName>
</protein>
<keyword evidence="4" id="KW-1185">Reference proteome</keyword>
<name>A0A844AJQ7_9RHOB</name>
<dbReference type="SUPFAM" id="SSF56524">
    <property type="entry name" value="Oxidoreductase molybdopterin-binding domain"/>
    <property type="match status" value="1"/>
</dbReference>
<dbReference type="Gene3D" id="3.90.420.10">
    <property type="entry name" value="Oxidoreductase, molybdopterin-binding domain"/>
    <property type="match status" value="1"/>
</dbReference>
<dbReference type="Proteomes" id="UP000436694">
    <property type="component" value="Unassembled WGS sequence"/>
</dbReference>
<dbReference type="InterPro" id="IPR036374">
    <property type="entry name" value="OxRdtase_Mopterin-bd_sf"/>
</dbReference>
<feature type="domain" description="Oxidoreductase molybdopterin-binding" evidence="2">
    <location>
        <begin position="66"/>
        <end position="138"/>
    </location>
</feature>
<dbReference type="Pfam" id="PF00174">
    <property type="entry name" value="Oxidored_molyb"/>
    <property type="match status" value="1"/>
</dbReference>
<reference evidence="3 4" key="1">
    <citation type="submission" date="2019-10" db="EMBL/GenBank/DDBJ databases">
        <title>Epibacterium sp. nov., isolated from seawater.</title>
        <authorList>
            <person name="Zhang X."/>
            <person name="Li N."/>
        </authorList>
    </citation>
    <scope>NUCLEOTIDE SEQUENCE [LARGE SCALE GENOMIC DNA]</scope>
    <source>
        <strain evidence="3 4">SM1969</strain>
    </source>
</reference>
<feature type="signal peptide" evidence="1">
    <location>
        <begin position="1"/>
        <end position="24"/>
    </location>
</feature>
<dbReference type="RefSeq" id="WP_153544292.1">
    <property type="nucleotide sequence ID" value="NZ_WIXK01000001.1"/>
</dbReference>
<dbReference type="InterPro" id="IPR000572">
    <property type="entry name" value="OxRdtase_Mopterin-bd_dom"/>
</dbReference>
<proteinExistence type="predicted"/>
<organism evidence="3 4">
    <name type="scientific">Tritonibacter aquimaris</name>
    <dbReference type="NCBI Taxonomy" id="2663379"/>
    <lineage>
        <taxon>Bacteria</taxon>
        <taxon>Pseudomonadati</taxon>
        <taxon>Pseudomonadota</taxon>
        <taxon>Alphaproteobacteria</taxon>
        <taxon>Rhodobacterales</taxon>
        <taxon>Paracoccaceae</taxon>
        <taxon>Tritonibacter</taxon>
    </lineage>
</organism>
<feature type="chain" id="PRO_5032332278" evidence="1">
    <location>
        <begin position="25"/>
        <end position="166"/>
    </location>
</feature>